<proteinExistence type="predicted"/>
<evidence type="ECO:0000313" key="2">
    <source>
        <dbReference type="Proteomes" id="UP000324222"/>
    </source>
</evidence>
<keyword evidence="2" id="KW-1185">Reference proteome</keyword>
<dbReference type="Proteomes" id="UP000324222">
    <property type="component" value="Unassembled WGS sequence"/>
</dbReference>
<gene>
    <name evidence="1" type="ORF">E2C01_043314</name>
</gene>
<sequence>MKVQPGKAVKIMQTSKAIQADINKKNDIMVIFTCALQTTGEGQYQDAMLHPPPIPPTAQHPATLCYCIHQNLKMNR</sequence>
<comment type="caution">
    <text evidence="1">The sequence shown here is derived from an EMBL/GenBank/DDBJ whole genome shotgun (WGS) entry which is preliminary data.</text>
</comment>
<dbReference type="AlphaFoldDB" id="A0A5B7FPZ6"/>
<dbReference type="EMBL" id="VSRR010008918">
    <property type="protein sequence ID" value="MPC49511.1"/>
    <property type="molecule type" value="Genomic_DNA"/>
</dbReference>
<protein>
    <submittedName>
        <fullName evidence="1">Uncharacterized protein</fullName>
    </submittedName>
</protein>
<name>A0A5B7FPZ6_PORTR</name>
<accession>A0A5B7FPZ6</accession>
<organism evidence="1 2">
    <name type="scientific">Portunus trituberculatus</name>
    <name type="common">Swimming crab</name>
    <name type="synonym">Neptunus trituberculatus</name>
    <dbReference type="NCBI Taxonomy" id="210409"/>
    <lineage>
        <taxon>Eukaryota</taxon>
        <taxon>Metazoa</taxon>
        <taxon>Ecdysozoa</taxon>
        <taxon>Arthropoda</taxon>
        <taxon>Crustacea</taxon>
        <taxon>Multicrustacea</taxon>
        <taxon>Malacostraca</taxon>
        <taxon>Eumalacostraca</taxon>
        <taxon>Eucarida</taxon>
        <taxon>Decapoda</taxon>
        <taxon>Pleocyemata</taxon>
        <taxon>Brachyura</taxon>
        <taxon>Eubrachyura</taxon>
        <taxon>Portunoidea</taxon>
        <taxon>Portunidae</taxon>
        <taxon>Portuninae</taxon>
        <taxon>Portunus</taxon>
    </lineage>
</organism>
<reference evidence="1 2" key="1">
    <citation type="submission" date="2019-05" db="EMBL/GenBank/DDBJ databases">
        <title>Another draft genome of Portunus trituberculatus and its Hox gene families provides insights of decapod evolution.</title>
        <authorList>
            <person name="Jeong J.-H."/>
            <person name="Song I."/>
            <person name="Kim S."/>
            <person name="Choi T."/>
            <person name="Kim D."/>
            <person name="Ryu S."/>
            <person name="Kim W."/>
        </authorList>
    </citation>
    <scope>NUCLEOTIDE SEQUENCE [LARGE SCALE GENOMIC DNA]</scope>
    <source>
        <tissue evidence="1">Muscle</tissue>
    </source>
</reference>
<evidence type="ECO:0000313" key="1">
    <source>
        <dbReference type="EMBL" id="MPC49511.1"/>
    </source>
</evidence>